<keyword evidence="2" id="KW-1185">Reference proteome</keyword>
<dbReference type="GO" id="GO:0008861">
    <property type="term" value="F:formate C-acetyltransferase activity"/>
    <property type="evidence" value="ECO:0007669"/>
    <property type="project" value="TreeGrafter"/>
</dbReference>
<name>K0K7K2_SACES</name>
<dbReference type="GO" id="GO:0005829">
    <property type="term" value="C:cytosol"/>
    <property type="evidence" value="ECO:0007669"/>
    <property type="project" value="TreeGrafter"/>
</dbReference>
<gene>
    <name evidence="1" type="ordered locus">BN6_56150</name>
</gene>
<dbReference type="InterPro" id="IPR050244">
    <property type="entry name" value="Auton_GlycylRad_Cofactor"/>
</dbReference>
<sequence length="114" mass="12465">MTATEERLDAWTGFRGEGWRREIDVRGFVQDNYTPYEGDAGFLAGPTPRTAALWRDLSGLFAEVERVDVLPFHKLGAPKYAKLGTPFALAGTPTPTAVLVSQVRSTFIAHGLNA</sequence>
<protein>
    <recommendedName>
        <fullName evidence="3">Formate C-acetyltransferase</fullName>
    </recommendedName>
</protein>
<dbReference type="SUPFAM" id="SSF51998">
    <property type="entry name" value="PFL-like glycyl radical enzymes"/>
    <property type="match status" value="1"/>
</dbReference>
<dbReference type="KEGG" id="sesp:BN6_56150"/>
<dbReference type="Gene3D" id="3.20.70.20">
    <property type="match status" value="1"/>
</dbReference>
<dbReference type="HOGENOM" id="CLU_2119346_0_0_11"/>
<dbReference type="PANTHER" id="PTHR30191">
    <property type="entry name" value="FORMATE ACETYLTRANSFERASE"/>
    <property type="match status" value="1"/>
</dbReference>
<evidence type="ECO:0000313" key="2">
    <source>
        <dbReference type="Proteomes" id="UP000006281"/>
    </source>
</evidence>
<dbReference type="PATRIC" id="fig|1179773.3.peg.5656"/>
<organism evidence="1 2">
    <name type="scientific">Saccharothrix espanaensis (strain ATCC 51144 / DSM 44229 / JCM 9112 / NBRC 15066 / NRRL 15764)</name>
    <dbReference type="NCBI Taxonomy" id="1179773"/>
    <lineage>
        <taxon>Bacteria</taxon>
        <taxon>Bacillati</taxon>
        <taxon>Actinomycetota</taxon>
        <taxon>Actinomycetes</taxon>
        <taxon>Pseudonocardiales</taxon>
        <taxon>Pseudonocardiaceae</taxon>
        <taxon>Saccharothrix</taxon>
    </lineage>
</organism>
<evidence type="ECO:0000313" key="1">
    <source>
        <dbReference type="EMBL" id="CCH32874.1"/>
    </source>
</evidence>
<reference evidence="1 2" key="1">
    <citation type="journal article" date="2012" name="BMC Genomics">
        <title>Complete genome sequence of Saccharothrix espanaensis DSM 44229T and comparison to the other completely sequenced Pseudonocardiaceae.</title>
        <authorList>
            <person name="Strobel T."/>
            <person name="Al-Dilaimi A."/>
            <person name="Blom J."/>
            <person name="Gessner A."/>
            <person name="Kalinowski J."/>
            <person name="Luzhetska M."/>
            <person name="Puhler A."/>
            <person name="Szczepanowski R."/>
            <person name="Bechthold A."/>
            <person name="Ruckert C."/>
        </authorList>
    </citation>
    <scope>NUCLEOTIDE SEQUENCE [LARGE SCALE GENOMIC DNA]</scope>
    <source>
        <strain evidence="2">ATCC 51144 / DSM 44229 / JCM 9112 / NBRC 15066 / NRRL 15764</strain>
    </source>
</reference>
<dbReference type="EMBL" id="HE804045">
    <property type="protein sequence ID" value="CCH32874.1"/>
    <property type="molecule type" value="Genomic_DNA"/>
</dbReference>
<proteinExistence type="predicted"/>
<dbReference type="PANTHER" id="PTHR30191:SF0">
    <property type="entry name" value="FORMATE ACETYLTRANSFERASE 1"/>
    <property type="match status" value="1"/>
</dbReference>
<dbReference type="Proteomes" id="UP000006281">
    <property type="component" value="Chromosome"/>
</dbReference>
<dbReference type="AlphaFoldDB" id="K0K7K2"/>
<evidence type="ECO:0008006" key="3">
    <source>
        <dbReference type="Google" id="ProtNLM"/>
    </source>
</evidence>
<dbReference type="eggNOG" id="COG1882">
    <property type="taxonomic scope" value="Bacteria"/>
</dbReference>
<accession>K0K7K2</accession>
<dbReference type="STRING" id="1179773.BN6_56150"/>
<dbReference type="eggNOG" id="COG1180">
    <property type="taxonomic scope" value="Bacteria"/>
</dbReference>
<dbReference type="RefSeq" id="WP_015102986.1">
    <property type="nucleotide sequence ID" value="NC_019673.1"/>
</dbReference>